<dbReference type="GO" id="GO:0016887">
    <property type="term" value="F:ATP hydrolysis activity"/>
    <property type="evidence" value="ECO:0007669"/>
    <property type="project" value="InterPro"/>
</dbReference>
<dbReference type="PROSITE" id="PS50893">
    <property type="entry name" value="ABC_TRANSPORTER_2"/>
    <property type="match status" value="1"/>
</dbReference>
<comment type="similarity">
    <text evidence="8">Belongs to the ABC transporter superfamily. Vitamin B12 importer (TC 3.A.1.13.1) family.</text>
</comment>
<comment type="subcellular location">
    <subcellularLocation>
        <location evidence="8">Cell membrane</location>
        <topology evidence="8">Peripheral membrane protein</topology>
    </subcellularLocation>
</comment>
<organism evidence="10 11">
    <name type="scientific">Salmonella enterica subsp. salamae</name>
    <dbReference type="NCBI Taxonomy" id="59202"/>
    <lineage>
        <taxon>Bacteria</taxon>
        <taxon>Pseudomonadati</taxon>
        <taxon>Pseudomonadota</taxon>
        <taxon>Gammaproteobacteria</taxon>
        <taxon>Enterobacterales</taxon>
        <taxon>Enterobacteriaceae</taxon>
        <taxon>Salmonella</taxon>
    </lineage>
</organism>
<comment type="catalytic activity">
    <reaction evidence="8">
        <text>an R-cob(III)alamin(out) + ATP + H2O = an R-cob(III)alamin(in) + ADP + phosphate + H(+)</text>
        <dbReference type="Rhea" id="RHEA:17873"/>
        <dbReference type="ChEBI" id="CHEBI:15377"/>
        <dbReference type="ChEBI" id="CHEBI:15378"/>
        <dbReference type="ChEBI" id="CHEBI:30616"/>
        <dbReference type="ChEBI" id="CHEBI:43474"/>
        <dbReference type="ChEBI" id="CHEBI:140785"/>
        <dbReference type="ChEBI" id="CHEBI:456216"/>
        <dbReference type="EC" id="7.6.2.8"/>
    </reaction>
</comment>
<reference evidence="10 11" key="1">
    <citation type="submission" date="2018-12" db="EMBL/GenBank/DDBJ databases">
        <authorList>
            <consortium name="Pathogen Informatics"/>
        </authorList>
    </citation>
    <scope>NUCLEOTIDE SEQUENCE [LARGE SCALE GENOMIC DNA]</scope>
    <source>
        <strain evidence="10 11">NCTC5773</strain>
    </source>
</reference>
<dbReference type="PANTHER" id="PTHR42734:SF18">
    <property type="entry name" value="VITAMIN B12 IMPORT ATP-BINDING PROTEIN BTUD"/>
    <property type="match status" value="1"/>
</dbReference>
<keyword evidence="2 8" id="KW-1003">Cell membrane</keyword>
<comment type="subunit">
    <text evidence="8">The complex is composed of two ATP-binding proteins (BtuD), two transmembrane proteins (BtuC) and a solute-binding protein (BtuF).</text>
</comment>
<dbReference type="InterPro" id="IPR017871">
    <property type="entry name" value="ABC_transporter-like_CS"/>
</dbReference>
<dbReference type="EMBL" id="LR134141">
    <property type="protein sequence ID" value="VEA03607.1"/>
    <property type="molecule type" value="Genomic_DNA"/>
</dbReference>
<keyword evidence="4 8" id="KW-0547">Nucleotide-binding</keyword>
<dbReference type="InterPro" id="IPR050153">
    <property type="entry name" value="Metal_Ion_Import_ABC"/>
</dbReference>
<dbReference type="FunFam" id="3.40.50.300:FF:000462">
    <property type="entry name" value="Vitamin B12 import ATP-binding protein BtuD"/>
    <property type="match status" value="1"/>
</dbReference>
<evidence type="ECO:0000256" key="4">
    <source>
        <dbReference type="ARBA" id="ARBA00022741"/>
    </source>
</evidence>
<evidence type="ECO:0000313" key="10">
    <source>
        <dbReference type="EMBL" id="VEA03607.1"/>
    </source>
</evidence>
<feature type="binding site" evidence="8">
    <location>
        <begin position="33"/>
        <end position="40"/>
    </location>
    <ligand>
        <name>ATP</name>
        <dbReference type="ChEBI" id="CHEBI:30616"/>
    </ligand>
</feature>
<protein>
    <recommendedName>
        <fullName evidence="8">Vitamin B12 import ATP-binding protein BtuD</fullName>
        <ecNumber evidence="8">7.6.2.8</ecNumber>
    </recommendedName>
    <alternativeName>
        <fullName evidence="8">Vitamin B12-transporting ATPase</fullName>
    </alternativeName>
</protein>
<dbReference type="AlphaFoldDB" id="A0A6D2G8H2"/>
<dbReference type="GO" id="GO:0015420">
    <property type="term" value="F:ABC-type vitamin B12 transporter activity"/>
    <property type="evidence" value="ECO:0007669"/>
    <property type="project" value="UniProtKB-UniRule"/>
</dbReference>
<dbReference type="SMART" id="SM00382">
    <property type="entry name" value="AAA"/>
    <property type="match status" value="1"/>
</dbReference>
<name>A0A6D2G8H2_SALER</name>
<dbReference type="InterPro" id="IPR003593">
    <property type="entry name" value="AAA+_ATPase"/>
</dbReference>
<evidence type="ECO:0000256" key="2">
    <source>
        <dbReference type="ARBA" id="ARBA00022475"/>
    </source>
</evidence>
<dbReference type="GO" id="GO:0005524">
    <property type="term" value="F:ATP binding"/>
    <property type="evidence" value="ECO:0007669"/>
    <property type="project" value="UniProtKB-KW"/>
</dbReference>
<evidence type="ECO:0000256" key="6">
    <source>
        <dbReference type="ARBA" id="ARBA00022967"/>
    </source>
</evidence>
<keyword evidence="7 8" id="KW-0472">Membrane</keyword>
<evidence type="ECO:0000259" key="9">
    <source>
        <dbReference type="PROSITE" id="PS50893"/>
    </source>
</evidence>
<sequence>MSQLMQLKDVAESTRLGPLSGEVSAGEILHLVGPNGAGKSTLLARMAGLTSGEGSIRFGGAPLEAWAAATLAQHRAYLAQQQNPPFAMPVWHYLTLHQPDKTRTGQLNEVADMLGLGDKLGRSVNQLSGGEWQRVRLAAVVLQIHPDANPVGQLLLLDEPMNSLDVAQQNALDQVLHQLCQTGIAIVMSSHDLNHTLRHAHKAWLLKRGKLIACGRREEVLTPLLSGASLRSALSTTRRRGVSNAHFGHLSEIVS</sequence>
<evidence type="ECO:0000256" key="3">
    <source>
        <dbReference type="ARBA" id="ARBA00022519"/>
    </source>
</evidence>
<gene>
    <name evidence="8 10" type="primary">btuD</name>
    <name evidence="10" type="ORF">NCTC5773_02769</name>
</gene>
<dbReference type="PROSITE" id="PS00211">
    <property type="entry name" value="ABC_TRANSPORTER_1"/>
    <property type="match status" value="1"/>
</dbReference>
<proteinExistence type="inferred from homology"/>
<dbReference type="HAMAP" id="MF_01005">
    <property type="entry name" value="BtuD"/>
    <property type="match status" value="1"/>
</dbReference>
<feature type="domain" description="ABC transporter" evidence="9">
    <location>
        <begin position="1"/>
        <end position="233"/>
    </location>
</feature>
<evidence type="ECO:0000256" key="8">
    <source>
        <dbReference type="HAMAP-Rule" id="MF_01005"/>
    </source>
</evidence>
<dbReference type="SUPFAM" id="SSF52540">
    <property type="entry name" value="P-loop containing nucleoside triphosphate hydrolases"/>
    <property type="match status" value="1"/>
</dbReference>
<evidence type="ECO:0000313" key="11">
    <source>
        <dbReference type="Proteomes" id="UP000267858"/>
    </source>
</evidence>
<accession>A0A6D2G8H2</accession>
<dbReference type="GO" id="GO:0005886">
    <property type="term" value="C:plasma membrane"/>
    <property type="evidence" value="ECO:0007669"/>
    <property type="project" value="UniProtKB-SubCell"/>
</dbReference>
<keyword evidence="1 8" id="KW-0813">Transport</keyword>
<dbReference type="EC" id="7.6.2.8" evidence="8"/>
<comment type="function">
    <text evidence="8">Part of the ABC transporter complex BtuCDF involved in vitamin B12 import. Responsible for energy coupling to the transport system.</text>
</comment>
<dbReference type="InterPro" id="IPR027417">
    <property type="entry name" value="P-loop_NTPase"/>
</dbReference>
<keyword evidence="5 8" id="KW-0067">ATP-binding</keyword>
<keyword evidence="10" id="KW-0378">Hydrolase</keyword>
<dbReference type="InterPro" id="IPR023693">
    <property type="entry name" value="ABC_transptr_BtuD"/>
</dbReference>
<keyword evidence="3" id="KW-0997">Cell inner membrane</keyword>
<dbReference type="Gene3D" id="3.40.50.300">
    <property type="entry name" value="P-loop containing nucleotide triphosphate hydrolases"/>
    <property type="match status" value="1"/>
</dbReference>
<dbReference type="CDD" id="cd03214">
    <property type="entry name" value="ABC_Iron-Siderophores_B12_Hemin"/>
    <property type="match status" value="1"/>
</dbReference>
<dbReference type="InterPro" id="IPR003439">
    <property type="entry name" value="ABC_transporter-like_ATP-bd"/>
</dbReference>
<dbReference type="PANTHER" id="PTHR42734">
    <property type="entry name" value="METAL TRANSPORT SYSTEM ATP-BINDING PROTEIN TM_0124-RELATED"/>
    <property type="match status" value="1"/>
</dbReference>
<dbReference type="Pfam" id="PF00005">
    <property type="entry name" value="ABC_tran"/>
    <property type="match status" value="1"/>
</dbReference>
<dbReference type="Proteomes" id="UP000267858">
    <property type="component" value="Chromosome"/>
</dbReference>
<keyword evidence="6 8" id="KW-1278">Translocase</keyword>
<evidence type="ECO:0000256" key="5">
    <source>
        <dbReference type="ARBA" id="ARBA00022840"/>
    </source>
</evidence>
<evidence type="ECO:0000256" key="7">
    <source>
        <dbReference type="ARBA" id="ARBA00023136"/>
    </source>
</evidence>
<dbReference type="NCBIfam" id="NF002981">
    <property type="entry name" value="PRK03695.1"/>
    <property type="match status" value="1"/>
</dbReference>
<evidence type="ECO:0000256" key="1">
    <source>
        <dbReference type="ARBA" id="ARBA00022448"/>
    </source>
</evidence>